<gene>
    <name evidence="1" type="ORF">E5357_06480</name>
</gene>
<reference evidence="1" key="1">
    <citation type="submission" date="2019-04" db="EMBL/GenBank/DDBJ databases">
        <title>Microbes associate with the intestines of laboratory mice.</title>
        <authorList>
            <person name="Navarre W."/>
            <person name="Wong E."/>
            <person name="Huang K."/>
            <person name="Tropini C."/>
            <person name="Ng K."/>
            <person name="Yu B."/>
        </authorList>
    </citation>
    <scope>NUCLEOTIDE SEQUENCE</scope>
    <source>
        <strain evidence="1">NM72_1-8</strain>
    </source>
</reference>
<organism evidence="1 2">
    <name type="scientific">Hominisplanchenecus murintestinalis</name>
    <dbReference type="NCBI Taxonomy" id="2941517"/>
    <lineage>
        <taxon>Bacteria</taxon>
        <taxon>Bacillati</taxon>
        <taxon>Bacillota</taxon>
        <taxon>Clostridia</taxon>
        <taxon>Lachnospirales</taxon>
        <taxon>Lachnospiraceae</taxon>
        <taxon>Hominisplanchenecus</taxon>
    </lineage>
</organism>
<keyword evidence="2" id="KW-1185">Reference proteome</keyword>
<name>A0AC61R0X8_9FIRM</name>
<sequence>MFVSEDMERALVNVVMFEIHGNMTVNYVKLKGLEASALYKDLAAGKCYHGNALMEAGLKFKSNH</sequence>
<protein>
    <submittedName>
        <fullName evidence="1">Uncharacterized protein</fullName>
    </submittedName>
</protein>
<evidence type="ECO:0000313" key="1">
    <source>
        <dbReference type="EMBL" id="TGX99250.1"/>
    </source>
</evidence>
<dbReference type="EMBL" id="SRZB01000009">
    <property type="protein sequence ID" value="TGX99250.1"/>
    <property type="molecule type" value="Genomic_DNA"/>
</dbReference>
<proteinExistence type="predicted"/>
<dbReference type="Proteomes" id="UP000307720">
    <property type="component" value="Unassembled WGS sequence"/>
</dbReference>
<evidence type="ECO:0000313" key="2">
    <source>
        <dbReference type="Proteomes" id="UP000307720"/>
    </source>
</evidence>
<accession>A0AC61R0X8</accession>
<comment type="caution">
    <text evidence="1">The sequence shown here is derived from an EMBL/GenBank/DDBJ whole genome shotgun (WGS) entry which is preliminary data.</text>
</comment>